<dbReference type="GO" id="GO:0016020">
    <property type="term" value="C:membrane"/>
    <property type="evidence" value="ECO:0007669"/>
    <property type="project" value="GOC"/>
</dbReference>
<evidence type="ECO:0000256" key="5">
    <source>
        <dbReference type="ARBA" id="ARBA00023098"/>
    </source>
</evidence>
<dbReference type="EC" id="2.3.1.191" evidence="7"/>
<feature type="active site" description="Proton acceptor" evidence="7">
    <location>
        <position position="242"/>
    </location>
</feature>
<proteinExistence type="inferred from homology"/>
<feature type="domain" description="UDP-3-O-[3-hydroxymyristoyl] glucosamine N-acyltransferase non-repeat region" evidence="8">
    <location>
        <begin position="22"/>
        <end position="89"/>
    </location>
</feature>
<dbReference type="Pfam" id="PF00132">
    <property type="entry name" value="Hexapep"/>
    <property type="match status" value="2"/>
</dbReference>
<dbReference type="Proteomes" id="UP000771749">
    <property type="component" value="Unassembled WGS sequence"/>
</dbReference>
<dbReference type="GO" id="GO:0016410">
    <property type="term" value="F:N-acyltransferase activity"/>
    <property type="evidence" value="ECO:0007669"/>
    <property type="project" value="InterPro"/>
</dbReference>
<dbReference type="PANTHER" id="PTHR43378">
    <property type="entry name" value="UDP-3-O-ACYLGLUCOSAMINE N-ACYLTRANSFERASE"/>
    <property type="match status" value="1"/>
</dbReference>
<name>A0A940DLQ0_9BACT</name>
<keyword evidence="6 7" id="KW-0012">Acyltransferase</keyword>
<dbReference type="InterPro" id="IPR001451">
    <property type="entry name" value="Hexapep"/>
</dbReference>
<dbReference type="GO" id="GO:0009245">
    <property type="term" value="P:lipid A biosynthetic process"/>
    <property type="evidence" value="ECO:0007669"/>
    <property type="project" value="UniProtKB-UniRule"/>
</dbReference>
<comment type="pathway">
    <text evidence="7">Bacterial outer membrane biogenesis; LPS lipid A biosynthesis.</text>
</comment>
<keyword evidence="4 7" id="KW-0677">Repeat</keyword>
<keyword evidence="2 7" id="KW-0441">Lipid A biosynthesis</keyword>
<evidence type="ECO:0000256" key="6">
    <source>
        <dbReference type="ARBA" id="ARBA00023315"/>
    </source>
</evidence>
<evidence type="ECO:0000256" key="4">
    <source>
        <dbReference type="ARBA" id="ARBA00022737"/>
    </source>
</evidence>
<dbReference type="AlphaFoldDB" id="A0A940DLQ0"/>
<dbReference type="Pfam" id="PF04613">
    <property type="entry name" value="LpxD"/>
    <property type="match status" value="1"/>
</dbReference>
<organism evidence="9 10">
    <name type="scientific">Candidatus Cryptobacteroides gallistercoris</name>
    <dbReference type="NCBI Taxonomy" id="2840765"/>
    <lineage>
        <taxon>Bacteria</taxon>
        <taxon>Pseudomonadati</taxon>
        <taxon>Bacteroidota</taxon>
        <taxon>Bacteroidia</taxon>
        <taxon>Bacteroidales</taxon>
        <taxon>Candidatus Cryptobacteroides</taxon>
    </lineage>
</organism>
<dbReference type="InterPro" id="IPR007691">
    <property type="entry name" value="LpxD"/>
</dbReference>
<evidence type="ECO:0000256" key="7">
    <source>
        <dbReference type="HAMAP-Rule" id="MF_00523"/>
    </source>
</evidence>
<dbReference type="InterPro" id="IPR011004">
    <property type="entry name" value="Trimer_LpxA-like_sf"/>
</dbReference>
<dbReference type="GO" id="GO:0103118">
    <property type="term" value="F:UDP-3-O-[(3R)-3-hydroxyacyl]-glucosamine N-acyltransferase activity"/>
    <property type="evidence" value="ECO:0007669"/>
    <property type="project" value="UniProtKB-EC"/>
</dbReference>
<comment type="subunit">
    <text evidence="7">Homotrimer.</text>
</comment>
<comment type="catalytic activity">
    <reaction evidence="7">
        <text>a UDP-3-O-[(3R)-3-hydroxyacyl]-alpha-D-glucosamine + a (3R)-hydroxyacyl-[ACP] = a UDP-2-N,3-O-bis[(3R)-3-hydroxyacyl]-alpha-D-glucosamine + holo-[ACP] + H(+)</text>
        <dbReference type="Rhea" id="RHEA:53836"/>
        <dbReference type="Rhea" id="RHEA-COMP:9685"/>
        <dbReference type="Rhea" id="RHEA-COMP:9945"/>
        <dbReference type="ChEBI" id="CHEBI:15378"/>
        <dbReference type="ChEBI" id="CHEBI:64479"/>
        <dbReference type="ChEBI" id="CHEBI:78827"/>
        <dbReference type="ChEBI" id="CHEBI:137740"/>
        <dbReference type="ChEBI" id="CHEBI:137748"/>
        <dbReference type="EC" id="2.3.1.191"/>
    </reaction>
</comment>
<dbReference type="NCBIfam" id="NF002060">
    <property type="entry name" value="PRK00892.1"/>
    <property type="match status" value="1"/>
</dbReference>
<dbReference type="NCBIfam" id="TIGR01853">
    <property type="entry name" value="lipid_A_lpxD"/>
    <property type="match status" value="1"/>
</dbReference>
<evidence type="ECO:0000313" key="9">
    <source>
        <dbReference type="EMBL" id="MBO8453478.1"/>
    </source>
</evidence>
<protein>
    <recommendedName>
        <fullName evidence="7">UDP-3-O-acylglucosamine N-acyltransferase</fullName>
        <ecNumber evidence="7">2.3.1.191</ecNumber>
    </recommendedName>
</protein>
<dbReference type="SUPFAM" id="SSF51161">
    <property type="entry name" value="Trimeric LpxA-like enzymes"/>
    <property type="match status" value="1"/>
</dbReference>
<evidence type="ECO:0000313" key="10">
    <source>
        <dbReference type="Proteomes" id="UP000771749"/>
    </source>
</evidence>
<dbReference type="PANTHER" id="PTHR43378:SF2">
    <property type="entry name" value="UDP-3-O-ACYLGLUCOSAMINE N-ACYLTRANSFERASE 1, MITOCHONDRIAL-RELATED"/>
    <property type="match status" value="1"/>
</dbReference>
<evidence type="ECO:0000256" key="3">
    <source>
        <dbReference type="ARBA" id="ARBA00022679"/>
    </source>
</evidence>
<evidence type="ECO:0000256" key="1">
    <source>
        <dbReference type="ARBA" id="ARBA00022516"/>
    </source>
</evidence>
<dbReference type="EMBL" id="JADIMJ010000032">
    <property type="protein sequence ID" value="MBO8453478.1"/>
    <property type="molecule type" value="Genomic_DNA"/>
</dbReference>
<evidence type="ECO:0000259" key="8">
    <source>
        <dbReference type="Pfam" id="PF04613"/>
    </source>
</evidence>
<reference evidence="9" key="2">
    <citation type="journal article" date="2021" name="PeerJ">
        <title>Extensive microbial diversity within the chicken gut microbiome revealed by metagenomics and culture.</title>
        <authorList>
            <person name="Gilroy R."/>
            <person name="Ravi A."/>
            <person name="Getino M."/>
            <person name="Pursley I."/>
            <person name="Horton D.L."/>
            <person name="Alikhan N.F."/>
            <person name="Baker D."/>
            <person name="Gharbi K."/>
            <person name="Hall N."/>
            <person name="Watson M."/>
            <person name="Adriaenssens E.M."/>
            <person name="Foster-Nyarko E."/>
            <person name="Jarju S."/>
            <person name="Secka A."/>
            <person name="Antonio M."/>
            <person name="Oren A."/>
            <person name="Chaudhuri R.R."/>
            <person name="La Ragione R."/>
            <person name="Hildebrand F."/>
            <person name="Pallen M.J."/>
        </authorList>
    </citation>
    <scope>NUCLEOTIDE SEQUENCE</scope>
    <source>
        <strain evidence="9">F1-3629</strain>
    </source>
</reference>
<keyword evidence="5 7" id="KW-0443">Lipid metabolism</keyword>
<accession>A0A940DLQ0</accession>
<dbReference type="Gene3D" id="3.40.1390.10">
    <property type="entry name" value="MurE/MurF, N-terminal domain"/>
    <property type="match status" value="1"/>
</dbReference>
<evidence type="ECO:0000256" key="2">
    <source>
        <dbReference type="ARBA" id="ARBA00022556"/>
    </source>
</evidence>
<dbReference type="CDD" id="cd03352">
    <property type="entry name" value="LbH_LpxD"/>
    <property type="match status" value="1"/>
</dbReference>
<gene>
    <name evidence="7 9" type="primary">lpxD</name>
    <name evidence="9" type="ORF">IAC07_01990</name>
</gene>
<reference evidence="9" key="1">
    <citation type="submission" date="2020-10" db="EMBL/GenBank/DDBJ databases">
        <authorList>
            <person name="Gilroy R."/>
        </authorList>
    </citation>
    <scope>NUCLEOTIDE SEQUENCE</scope>
    <source>
        <strain evidence="9">F1-3629</strain>
    </source>
</reference>
<dbReference type="Gene3D" id="2.160.10.10">
    <property type="entry name" value="Hexapeptide repeat proteins"/>
    <property type="match status" value="1"/>
</dbReference>
<dbReference type="InterPro" id="IPR020573">
    <property type="entry name" value="UDP_GlcNAc_AcTrfase_non-rep"/>
</dbReference>
<comment type="similarity">
    <text evidence="7">Belongs to the transferase hexapeptide repeat family. LpxD subfamily.</text>
</comment>
<comment type="caution">
    <text evidence="9">The sequence shown here is derived from an EMBL/GenBank/DDBJ whole genome shotgun (WGS) entry which is preliminary data.</text>
</comment>
<keyword evidence="1 7" id="KW-0444">Lipid biosynthesis</keyword>
<dbReference type="HAMAP" id="MF_00523">
    <property type="entry name" value="LpxD"/>
    <property type="match status" value="1"/>
</dbReference>
<keyword evidence="3 7" id="KW-0808">Transferase</keyword>
<comment type="function">
    <text evidence="7">Catalyzes the N-acylation of UDP-3-O-acylglucosamine using 3-hydroxyacyl-ACP as the acyl donor. Is involved in the biosynthesis of lipid A, a phosphorylated glycolipid that anchors the lipopolysaccharide to the outer membrane of the cell.</text>
</comment>
<sequence length="330" mass="35973">MEFKAKEIAEILNGTVEGNPEVKISSFARIENGRPGSICFFANPKYEHYVYECKADIIIVNKSFEPQKPVPATMVRVENAYAAIAQLLDYVTAKKRSYRRYRGFRSKSFFSTKFGRKVYLGDFSYVGRRTTVGDYTRICENVYVGDDVKIGSRCIIYPGVRIYPGMVIGNNVIIHSNAVIGADGFGFAPLEDGTYKKIEHTGNVVICDDVEIGACTTVDKSQMGSTVIGRGVKIDNLCQIAHNVEIGENTVIAAQSGIAGSTKIGRHCVLGGQVGVAGHITIADNTSFGAQSGVLGSVKKEGQAFLGTPAIPYREYLRSYAIFRKASAEK</sequence>